<dbReference type="SUPFAM" id="SSF81383">
    <property type="entry name" value="F-box domain"/>
    <property type="match status" value="2"/>
</dbReference>
<gene>
    <name evidence="2" type="ORF">HHK36_016460</name>
</gene>
<dbReference type="OMA" id="NAHKLWR"/>
<dbReference type="Proteomes" id="UP000655225">
    <property type="component" value="Unassembled WGS sequence"/>
</dbReference>
<dbReference type="InterPro" id="IPR036047">
    <property type="entry name" value="F-box-like_dom_sf"/>
</dbReference>
<evidence type="ECO:0000259" key="1">
    <source>
        <dbReference type="PROSITE" id="PS50181"/>
    </source>
</evidence>
<reference evidence="2 3" key="1">
    <citation type="submission" date="2020-04" db="EMBL/GenBank/DDBJ databases">
        <title>Plant Genome Project.</title>
        <authorList>
            <person name="Zhang R.-G."/>
        </authorList>
    </citation>
    <scope>NUCLEOTIDE SEQUENCE [LARGE SCALE GENOMIC DNA]</scope>
    <source>
        <strain evidence="2">YNK0</strain>
        <tissue evidence="2">Leaf</tissue>
    </source>
</reference>
<dbReference type="AlphaFoldDB" id="A0A834Z0C9"/>
<dbReference type="InterPro" id="IPR032675">
    <property type="entry name" value="LRR_dom_sf"/>
</dbReference>
<dbReference type="OrthoDB" id="976179at2759"/>
<organism evidence="2 3">
    <name type="scientific">Tetracentron sinense</name>
    <name type="common">Spur-leaf</name>
    <dbReference type="NCBI Taxonomy" id="13715"/>
    <lineage>
        <taxon>Eukaryota</taxon>
        <taxon>Viridiplantae</taxon>
        <taxon>Streptophyta</taxon>
        <taxon>Embryophyta</taxon>
        <taxon>Tracheophyta</taxon>
        <taxon>Spermatophyta</taxon>
        <taxon>Magnoliopsida</taxon>
        <taxon>Trochodendrales</taxon>
        <taxon>Trochodendraceae</taxon>
        <taxon>Tetracentron</taxon>
    </lineage>
</organism>
<dbReference type="InterPro" id="IPR001810">
    <property type="entry name" value="F-box_dom"/>
</dbReference>
<protein>
    <recommendedName>
        <fullName evidence="1">F-box domain-containing protein</fullName>
    </recommendedName>
</protein>
<keyword evidence="3" id="KW-1185">Reference proteome</keyword>
<dbReference type="SMART" id="SM00256">
    <property type="entry name" value="FBOX"/>
    <property type="match status" value="2"/>
</dbReference>
<evidence type="ECO:0000313" key="2">
    <source>
        <dbReference type="EMBL" id="KAF8397542.1"/>
    </source>
</evidence>
<dbReference type="PANTHER" id="PTHR34145:SF53">
    <property type="entry name" value="LEUCINE-RICH REPEAT DOMAIN SUPERFAMILY"/>
    <property type="match status" value="1"/>
</dbReference>
<dbReference type="PANTHER" id="PTHR34145">
    <property type="entry name" value="OS02G0105600 PROTEIN"/>
    <property type="match status" value="1"/>
</dbReference>
<dbReference type="Pfam" id="PF23622">
    <property type="entry name" value="LRR_At1g61320_AtMIF1"/>
    <property type="match status" value="2"/>
</dbReference>
<dbReference type="InterPro" id="IPR053772">
    <property type="entry name" value="At1g61320/At1g61330-like"/>
</dbReference>
<sequence length="749" mass="84898">MIMGDKKLDLISNLPDEILRRIVSFLPLKLAVRTSILSTRWRSLWMPSHVNLDFHLGYDIAHHEINEEVMQIIGKFLGSYNAHKLWRLYLGPPEIEKSSSIAEDELTFLATMGVDKELHLDFSEGRQMRSNFNLNLDLTCPGLGSHATTSGSFASLKTLHLRSVTHLAENMAPTLFSNCQLLESLKLVNCTGLQCLDINVDTGLKSLIVMDCQNMADITLSAPNLQTFMYRGVLPQFHLKNVSCLVDAMLDFRDGPGDSHFDCEDLLSLLASISNVEILTLSGWLLQLDLISSLPDDILRRVVSFLPLKLAVGTSILSTRWQSLWMPSHVNLDFNLGNIARHETNKEVMQIIGKFLGSYNAHKLWRLYLGHPQSGKSSRAEDELTFLATMGVDKELHLDFSECQQLTRNFNLNLELSCPDLGSHAKTSGSFASLKTLQLRSVTHLAENMVPTLFSNCQLLESLKLVNCTGLQCLEISVDTGLKSLIVMDCQNIADITLSAPKLQTFKYRGVLPQFHLKNVSCLVDAMLDFRDGPGYNQFDCEELLSLLASIANVEILTLSGWLLQWLCSSGMIFSRLDFQFNNLKELWWIDSLIDRPKRDSLSCFLNICPLLEKLFIDIDQKRKCIDCPFFHHYWHEPHLWMDYTAVRSCALQLNHLKIVKMVGLTNKEDELLLMDLLLCKAISLKSMIVTSPENHSWRVLKIPGSQLKQTSRGQRKHIAIASQGKEYFYEYIEEDSSRLCPAHEQMCL</sequence>
<dbReference type="InterPro" id="IPR053781">
    <property type="entry name" value="F-box_AtFBL13-like"/>
</dbReference>
<dbReference type="CDD" id="cd22160">
    <property type="entry name" value="F-box_AtFBL13-like"/>
    <property type="match status" value="2"/>
</dbReference>
<name>A0A834Z0C9_TETSI</name>
<dbReference type="PROSITE" id="PS50181">
    <property type="entry name" value="FBOX"/>
    <property type="match status" value="1"/>
</dbReference>
<dbReference type="Pfam" id="PF00646">
    <property type="entry name" value="F-box"/>
    <property type="match status" value="2"/>
</dbReference>
<feature type="domain" description="F-box" evidence="1">
    <location>
        <begin position="8"/>
        <end position="44"/>
    </location>
</feature>
<accession>A0A834Z0C9</accession>
<dbReference type="Gene3D" id="3.80.10.10">
    <property type="entry name" value="Ribonuclease Inhibitor"/>
    <property type="match status" value="1"/>
</dbReference>
<dbReference type="SUPFAM" id="SSF52047">
    <property type="entry name" value="RNI-like"/>
    <property type="match status" value="1"/>
</dbReference>
<evidence type="ECO:0000313" key="3">
    <source>
        <dbReference type="Proteomes" id="UP000655225"/>
    </source>
</evidence>
<comment type="caution">
    <text evidence="2">The sequence shown here is derived from an EMBL/GenBank/DDBJ whole genome shotgun (WGS) entry which is preliminary data.</text>
</comment>
<dbReference type="EMBL" id="JABCRI010000011">
    <property type="protein sequence ID" value="KAF8397542.1"/>
    <property type="molecule type" value="Genomic_DNA"/>
</dbReference>
<dbReference type="InterPro" id="IPR055357">
    <property type="entry name" value="LRR_At1g61320_AtMIF1"/>
</dbReference>
<dbReference type="Gene3D" id="1.20.1280.50">
    <property type="match status" value="1"/>
</dbReference>
<proteinExistence type="predicted"/>